<sequence length="276" mass="30514">MADIQAQLSLVGDYIAQAWNLLRAQKLPEDLPERSLGNSGEELTHEQYIAYELRRKLEEGEELSHDFCVECAKVLGVDSDQVRSAFGPDIVADRPKENRGQVRHGDEGEDDMIYIPEVASESSSVPRGTTVAGSPLATDWVKDLLPDGQENPIVSSLLRSSVPSLTTNGSDVSWEDFTGEHVIECIDCFNSASTTEREKIAGMIKLAKIVETTEDGSDLGRRERHENQVRLLNAMIENDGLNAIHEIQAGFADKQIRQLAAHLLAKIASKIYEGWN</sequence>
<evidence type="ECO:0000313" key="2">
    <source>
        <dbReference type="Proteomes" id="UP001165060"/>
    </source>
</evidence>
<dbReference type="EMBL" id="BRYB01006209">
    <property type="protein sequence ID" value="GMI52075.1"/>
    <property type="molecule type" value="Genomic_DNA"/>
</dbReference>
<evidence type="ECO:0000313" key="1">
    <source>
        <dbReference type="EMBL" id="GMI52075.1"/>
    </source>
</evidence>
<reference evidence="1 2" key="1">
    <citation type="journal article" date="2023" name="Commun. Biol.">
        <title>Genome analysis of Parmales, the sister group of diatoms, reveals the evolutionary specialization of diatoms from phago-mixotrophs to photoautotrophs.</title>
        <authorList>
            <person name="Ban H."/>
            <person name="Sato S."/>
            <person name="Yoshikawa S."/>
            <person name="Yamada K."/>
            <person name="Nakamura Y."/>
            <person name="Ichinomiya M."/>
            <person name="Sato N."/>
            <person name="Blanc-Mathieu R."/>
            <person name="Endo H."/>
            <person name="Kuwata A."/>
            <person name="Ogata H."/>
        </authorList>
    </citation>
    <scope>NUCLEOTIDE SEQUENCE [LARGE SCALE GENOMIC DNA]</scope>
</reference>
<organism evidence="1 2">
    <name type="scientific">Tetraparma gracilis</name>
    <dbReference type="NCBI Taxonomy" id="2962635"/>
    <lineage>
        <taxon>Eukaryota</taxon>
        <taxon>Sar</taxon>
        <taxon>Stramenopiles</taxon>
        <taxon>Ochrophyta</taxon>
        <taxon>Bolidophyceae</taxon>
        <taxon>Parmales</taxon>
        <taxon>Triparmaceae</taxon>
        <taxon>Tetraparma</taxon>
    </lineage>
</organism>
<name>A0ABQ6N9M8_9STRA</name>
<dbReference type="Proteomes" id="UP001165060">
    <property type="component" value="Unassembled WGS sequence"/>
</dbReference>
<gene>
    <name evidence="1" type="ORF">TeGR_g5679</name>
</gene>
<protein>
    <submittedName>
        <fullName evidence="1">Uncharacterized protein</fullName>
    </submittedName>
</protein>
<comment type="caution">
    <text evidence="1">The sequence shown here is derived from an EMBL/GenBank/DDBJ whole genome shotgun (WGS) entry which is preliminary data.</text>
</comment>
<proteinExistence type="predicted"/>
<keyword evidence="2" id="KW-1185">Reference proteome</keyword>
<accession>A0ABQ6N9M8</accession>